<dbReference type="Proteomes" id="UP000261540">
    <property type="component" value="Unplaced"/>
</dbReference>
<evidence type="ECO:0000313" key="4">
    <source>
        <dbReference type="Proteomes" id="UP000261540"/>
    </source>
</evidence>
<evidence type="ECO:0000259" key="2">
    <source>
        <dbReference type="Pfam" id="PF15782"/>
    </source>
</evidence>
<name>A0A3B3R0S8_9TELE</name>
<feature type="compositionally biased region" description="Acidic residues" evidence="1">
    <location>
        <begin position="53"/>
        <end position="62"/>
    </location>
</feature>
<proteinExistence type="predicted"/>
<evidence type="ECO:0000256" key="1">
    <source>
        <dbReference type="SAM" id="MobiDB-lite"/>
    </source>
</evidence>
<dbReference type="InterPro" id="IPR028422">
    <property type="entry name" value="GREB1"/>
</dbReference>
<reference evidence="3" key="2">
    <citation type="submission" date="2025-09" db="UniProtKB">
        <authorList>
            <consortium name="Ensembl"/>
        </authorList>
    </citation>
    <scope>IDENTIFICATION</scope>
</reference>
<keyword evidence="4" id="KW-1185">Reference proteome</keyword>
<accession>A0A3B3R0S8</accession>
<sequence>MGNSCAGQLKSMRFEEALHSSIKASLRSSSVAPQSVFSQLYLHHEAYPGHLEEDLEEEEEEGASGTSSPPAAHHQRPVPSGTCLTDGFCQAGKDLRLVSMETEHIEVPPGFELVGAKTPGFPEHLLVCAVDKRFLPDDNGKNALLGFSGHCVGCGEKGFRYFTEFSNHINLKLVTQPKKQKHLKYYLVKNSQGGLCKGPPICWKGKKNIFKG</sequence>
<protein>
    <recommendedName>
        <fullName evidence="2">GREB1 N-terminal domain-containing protein</fullName>
    </recommendedName>
</protein>
<feature type="domain" description="GREB1 N-terminal" evidence="2">
    <location>
        <begin position="54"/>
        <end position="205"/>
    </location>
</feature>
<dbReference type="InterPro" id="IPR046926">
    <property type="entry name" value="GREB1_N"/>
</dbReference>
<dbReference type="PANTHER" id="PTHR15720">
    <property type="entry name" value="GREB1-RELATED"/>
    <property type="match status" value="1"/>
</dbReference>
<feature type="region of interest" description="Disordered" evidence="1">
    <location>
        <begin position="52"/>
        <end position="78"/>
    </location>
</feature>
<dbReference type="AlphaFoldDB" id="A0A3B3R0S8"/>
<dbReference type="GO" id="GO:0001822">
    <property type="term" value="P:kidney development"/>
    <property type="evidence" value="ECO:0007669"/>
    <property type="project" value="TreeGrafter"/>
</dbReference>
<organism evidence="3 4">
    <name type="scientific">Paramormyrops kingsleyae</name>
    <dbReference type="NCBI Taxonomy" id="1676925"/>
    <lineage>
        <taxon>Eukaryota</taxon>
        <taxon>Metazoa</taxon>
        <taxon>Chordata</taxon>
        <taxon>Craniata</taxon>
        <taxon>Vertebrata</taxon>
        <taxon>Euteleostomi</taxon>
        <taxon>Actinopterygii</taxon>
        <taxon>Neopterygii</taxon>
        <taxon>Teleostei</taxon>
        <taxon>Osteoglossocephala</taxon>
        <taxon>Osteoglossomorpha</taxon>
        <taxon>Osteoglossiformes</taxon>
        <taxon>Mormyridae</taxon>
        <taxon>Paramormyrops</taxon>
    </lineage>
</organism>
<evidence type="ECO:0000313" key="3">
    <source>
        <dbReference type="Ensembl" id="ENSPKIP00000011784.1"/>
    </source>
</evidence>
<dbReference type="PANTHER" id="PTHR15720:SF12">
    <property type="entry name" value="GREB1-LIKE PROTEIN"/>
    <property type="match status" value="1"/>
</dbReference>
<dbReference type="Pfam" id="PF15782">
    <property type="entry name" value="GREB1_N"/>
    <property type="match status" value="1"/>
</dbReference>
<reference evidence="3" key="1">
    <citation type="submission" date="2025-08" db="UniProtKB">
        <authorList>
            <consortium name="Ensembl"/>
        </authorList>
    </citation>
    <scope>IDENTIFICATION</scope>
</reference>
<dbReference type="GeneTree" id="ENSGT00390000008041"/>
<dbReference type="Ensembl" id="ENSPKIT00000023737.1">
    <property type="protein sequence ID" value="ENSPKIP00000011784.1"/>
    <property type="gene ID" value="ENSPKIG00000018730.1"/>
</dbReference>